<reference evidence="1 2" key="1">
    <citation type="submission" date="2020-08" db="EMBL/GenBank/DDBJ databases">
        <title>Genomic Encyclopedia of Type Strains, Phase III (KMG-III): the genomes of soil and plant-associated and newly described type strains.</title>
        <authorList>
            <person name="Whitman W."/>
        </authorList>
    </citation>
    <scope>NUCLEOTIDE SEQUENCE [LARGE SCALE GENOMIC DNA]</scope>
    <source>
        <strain evidence="1 2">CECT 8075</strain>
    </source>
</reference>
<dbReference type="Proteomes" id="UP000536179">
    <property type="component" value="Unassembled WGS sequence"/>
</dbReference>
<dbReference type="RefSeq" id="WP_261363901.1">
    <property type="nucleotide sequence ID" value="NZ_JACHXU010000001.1"/>
</dbReference>
<dbReference type="EMBL" id="JACHXU010000001">
    <property type="protein sequence ID" value="MBB3204467.1"/>
    <property type="molecule type" value="Genomic_DNA"/>
</dbReference>
<organism evidence="1 2">
    <name type="scientific">Aporhodopirellula rubra</name>
    <dbReference type="NCBI Taxonomy" id="980271"/>
    <lineage>
        <taxon>Bacteria</taxon>
        <taxon>Pseudomonadati</taxon>
        <taxon>Planctomycetota</taxon>
        <taxon>Planctomycetia</taxon>
        <taxon>Pirellulales</taxon>
        <taxon>Pirellulaceae</taxon>
        <taxon>Aporhodopirellula</taxon>
    </lineage>
</organism>
<keyword evidence="2" id="KW-1185">Reference proteome</keyword>
<sequence>MVIFPKNGGLKERLMLLYQHPNSRQDARLTGDQPVSYFQCFLE</sequence>
<gene>
    <name evidence="1" type="ORF">FHS27_000231</name>
</gene>
<comment type="caution">
    <text evidence="1">The sequence shown here is derived from an EMBL/GenBank/DDBJ whole genome shotgun (WGS) entry which is preliminary data.</text>
</comment>
<dbReference type="AlphaFoldDB" id="A0A7W5DVK6"/>
<name>A0A7W5DVK6_9BACT</name>
<evidence type="ECO:0000313" key="1">
    <source>
        <dbReference type="EMBL" id="MBB3204467.1"/>
    </source>
</evidence>
<proteinExistence type="predicted"/>
<accession>A0A7W5DVK6</accession>
<evidence type="ECO:0000313" key="2">
    <source>
        <dbReference type="Proteomes" id="UP000536179"/>
    </source>
</evidence>
<protein>
    <submittedName>
        <fullName evidence="1">Uncharacterized protein</fullName>
    </submittedName>
</protein>